<feature type="transmembrane region" description="Helical" evidence="5">
    <location>
        <begin position="260"/>
        <end position="280"/>
    </location>
</feature>
<feature type="transmembrane region" description="Helical" evidence="5">
    <location>
        <begin position="333"/>
        <end position="352"/>
    </location>
</feature>
<feature type="domain" description="Peptidase S54 rhomboid" evidence="6">
    <location>
        <begin position="293"/>
        <end position="437"/>
    </location>
</feature>
<evidence type="ECO:0000256" key="2">
    <source>
        <dbReference type="ARBA" id="ARBA00022692"/>
    </source>
</evidence>
<keyword evidence="4 5" id="KW-0472">Membrane</keyword>
<evidence type="ECO:0000256" key="3">
    <source>
        <dbReference type="ARBA" id="ARBA00022989"/>
    </source>
</evidence>
<dbReference type="GO" id="GO:0016020">
    <property type="term" value="C:membrane"/>
    <property type="evidence" value="ECO:0007669"/>
    <property type="project" value="UniProtKB-SubCell"/>
</dbReference>
<keyword evidence="2 5" id="KW-0812">Transmembrane</keyword>
<dbReference type="InterPro" id="IPR035952">
    <property type="entry name" value="Rhomboid-like_sf"/>
</dbReference>
<keyword evidence="8" id="KW-1185">Reference proteome</keyword>
<feature type="domain" description="Peptidase S54 rhomboid" evidence="6">
    <location>
        <begin position="65"/>
        <end position="209"/>
    </location>
</feature>
<dbReference type="PANTHER" id="PTHR43066:SF14">
    <property type="entry name" value="RHOMBOID-RELATED PROTEIN 4"/>
    <property type="match status" value="1"/>
</dbReference>
<sequence>MQRLHRRHRLRLGLLLLASQLFQVGLNNIPHVTLGVLGLIIYLYLFPAAPPMQACVSVQKAYWHGEWRRLFLSPLHHVDDWHLYFNLTSFLWKGVHLEPHLGSAWFLYVLTVFSLLTGLVYLGLQAGLTELTDDPSYSVQCAVGFSGVLFALKILSNHNHPGGVTHVMYLAVANRYASWVELVLIHLTNPGTSLIGHLAGILVGLLYTAGPLESIMEKCADAVLTGFSMQRRHRRQGSQLGLLLLASQLFQVGLDNIPPVTLGVLGLNVYLYLFPAAPLMQACVSVQKAYWHGDWRRLFLSPLHHVDDWHLYFNLTSFLWKGVHLERRLGGAWFLYVLSVFSLLTGLVYLGLEAGLTELTDDPSYSVQCAVGFSGVLFALKILSNHYHPGGVTYVMGFPVANRYASWVELVLIHLTNPGTSLIGHLAGILVGLLYTAGPLKSIMKTCAGLVSGPSRYSQPNYSYSGYSGHTRSGYPPDGDYTGGRADYTGGMTEQEQYDTALRNSMNDTGGFSPGDAAPPPYGFDLSDEEVRRRRLLRFDR</sequence>
<dbReference type="InterPro" id="IPR022764">
    <property type="entry name" value="Peptidase_S54_rhomboid_dom"/>
</dbReference>
<feature type="transmembrane region" description="Helical" evidence="5">
    <location>
        <begin position="237"/>
        <end position="254"/>
    </location>
</feature>
<evidence type="ECO:0000256" key="1">
    <source>
        <dbReference type="ARBA" id="ARBA00004141"/>
    </source>
</evidence>
<feature type="transmembrane region" description="Helical" evidence="5">
    <location>
        <begin position="422"/>
        <end position="440"/>
    </location>
</feature>
<feature type="transmembrane region" description="Helical" evidence="5">
    <location>
        <begin position="105"/>
        <end position="124"/>
    </location>
</feature>
<gene>
    <name evidence="7" type="primary">Rhbdd1_0</name>
    <name evidence="7" type="ORF">N1851_009101</name>
</gene>
<evidence type="ECO:0000313" key="7">
    <source>
        <dbReference type="EMBL" id="KAK0150135.1"/>
    </source>
</evidence>
<proteinExistence type="predicted"/>
<comment type="caution">
    <text evidence="7">The sequence shown here is derived from an EMBL/GenBank/DDBJ whole genome shotgun (WGS) entry which is preliminary data.</text>
</comment>
<evidence type="ECO:0000256" key="4">
    <source>
        <dbReference type="ARBA" id="ARBA00023136"/>
    </source>
</evidence>
<dbReference type="GO" id="GO:0004252">
    <property type="term" value="F:serine-type endopeptidase activity"/>
    <property type="evidence" value="ECO:0007669"/>
    <property type="project" value="InterPro"/>
</dbReference>
<protein>
    <submittedName>
        <fullName evidence="7">Rhomboid-related protein 4</fullName>
    </submittedName>
</protein>
<evidence type="ECO:0000313" key="8">
    <source>
        <dbReference type="Proteomes" id="UP001174136"/>
    </source>
</evidence>
<feature type="transmembrane region" description="Helical" evidence="5">
    <location>
        <begin position="136"/>
        <end position="155"/>
    </location>
</feature>
<comment type="subcellular location">
    <subcellularLocation>
        <location evidence="1">Membrane</location>
        <topology evidence="1">Multi-pass membrane protein</topology>
    </subcellularLocation>
</comment>
<dbReference type="Gene3D" id="1.20.1540.10">
    <property type="entry name" value="Rhomboid-like"/>
    <property type="match status" value="2"/>
</dbReference>
<name>A0AA47N1S0_MERPO</name>
<dbReference type="SUPFAM" id="SSF144091">
    <property type="entry name" value="Rhomboid-like"/>
    <property type="match status" value="2"/>
</dbReference>
<evidence type="ECO:0000259" key="6">
    <source>
        <dbReference type="Pfam" id="PF01694"/>
    </source>
</evidence>
<accession>A0AA47N1S0</accession>
<dbReference type="Proteomes" id="UP001174136">
    <property type="component" value="Unassembled WGS sequence"/>
</dbReference>
<feature type="transmembrane region" description="Helical" evidence="5">
    <location>
        <begin position="194"/>
        <end position="216"/>
    </location>
</feature>
<organism evidence="7 8">
    <name type="scientific">Merluccius polli</name>
    <name type="common">Benguela hake</name>
    <name type="synonym">Merluccius cadenati</name>
    <dbReference type="NCBI Taxonomy" id="89951"/>
    <lineage>
        <taxon>Eukaryota</taxon>
        <taxon>Metazoa</taxon>
        <taxon>Chordata</taxon>
        <taxon>Craniata</taxon>
        <taxon>Vertebrata</taxon>
        <taxon>Euteleostomi</taxon>
        <taxon>Actinopterygii</taxon>
        <taxon>Neopterygii</taxon>
        <taxon>Teleostei</taxon>
        <taxon>Neoteleostei</taxon>
        <taxon>Acanthomorphata</taxon>
        <taxon>Zeiogadaria</taxon>
        <taxon>Gadariae</taxon>
        <taxon>Gadiformes</taxon>
        <taxon>Gadoidei</taxon>
        <taxon>Merlucciidae</taxon>
        <taxon>Merluccius</taxon>
    </lineage>
</organism>
<reference evidence="7" key="1">
    <citation type="journal article" date="2023" name="Front. Mar. Sci.">
        <title>A new Merluccius polli reference genome to investigate the effects of global change in West African waters.</title>
        <authorList>
            <person name="Mateo J.L."/>
            <person name="Blanco-Fernandez C."/>
            <person name="Garcia-Vazquez E."/>
            <person name="Machado-Schiaffino G."/>
        </authorList>
    </citation>
    <scope>NUCLEOTIDE SEQUENCE</scope>
    <source>
        <strain evidence="7">C29</strain>
        <tissue evidence="7">Fin</tissue>
    </source>
</reference>
<evidence type="ECO:0000256" key="5">
    <source>
        <dbReference type="SAM" id="Phobius"/>
    </source>
</evidence>
<dbReference type="FunFam" id="1.20.1540.10:FF:000008">
    <property type="entry name" value="RHOMBOID-like protein 13"/>
    <property type="match status" value="1"/>
</dbReference>
<dbReference type="AlphaFoldDB" id="A0AA47N1S0"/>
<dbReference type="EMBL" id="JAOPHQ010001599">
    <property type="protein sequence ID" value="KAK0150135.1"/>
    <property type="molecule type" value="Genomic_DNA"/>
</dbReference>
<dbReference type="Pfam" id="PF01694">
    <property type="entry name" value="Rhomboid"/>
    <property type="match status" value="2"/>
</dbReference>
<dbReference type="PANTHER" id="PTHR43066">
    <property type="entry name" value="RHOMBOID-RELATED PROTEIN"/>
    <property type="match status" value="1"/>
</dbReference>
<keyword evidence="3 5" id="KW-1133">Transmembrane helix</keyword>